<accession>A0A9P5B1M7</accession>
<organism evidence="1 2">
    <name type="scientific">Fusarium agapanthi</name>
    <dbReference type="NCBI Taxonomy" id="1803897"/>
    <lineage>
        <taxon>Eukaryota</taxon>
        <taxon>Fungi</taxon>
        <taxon>Dikarya</taxon>
        <taxon>Ascomycota</taxon>
        <taxon>Pezizomycotina</taxon>
        <taxon>Sordariomycetes</taxon>
        <taxon>Hypocreomycetidae</taxon>
        <taxon>Hypocreales</taxon>
        <taxon>Nectriaceae</taxon>
        <taxon>Fusarium</taxon>
        <taxon>Fusarium fujikuroi species complex</taxon>
    </lineage>
</organism>
<gene>
    <name evidence="1" type="ORF">FAGAP_9993</name>
</gene>
<dbReference type="AlphaFoldDB" id="A0A9P5B1M7"/>
<sequence>MSNLSEQDFCIKPLEVPESMGPVHQDFQLFTVQAQEEMARIFIQRTRLSDLAGQALNISYTTQRRPSIGDFETVASNMVFAPQDHSGSSDAQLEINLNLCELREHWLDSKLIPSSQQDETILDISVLNLHQNYLCIFLEMTIILLYEPEALTLENYQTAEAVQVHKSCRRILQRIAYLHSRRVVNLLPFEILAALQSALTSYVVRKTENVASTAPVSEVHFLQCIQALDTLGHIHGGVARDGHSVNR</sequence>
<dbReference type="EMBL" id="LUFC02000838">
    <property type="protein sequence ID" value="KAF4493890.1"/>
    <property type="molecule type" value="Genomic_DNA"/>
</dbReference>
<keyword evidence="2" id="KW-1185">Reference proteome</keyword>
<evidence type="ECO:0000313" key="1">
    <source>
        <dbReference type="EMBL" id="KAF4493890.1"/>
    </source>
</evidence>
<dbReference type="OrthoDB" id="4451586at2759"/>
<evidence type="ECO:0000313" key="2">
    <source>
        <dbReference type="Proteomes" id="UP000737391"/>
    </source>
</evidence>
<protein>
    <submittedName>
        <fullName evidence="1">Uncharacterized protein</fullName>
    </submittedName>
</protein>
<proteinExistence type="predicted"/>
<dbReference type="Proteomes" id="UP000737391">
    <property type="component" value="Unassembled WGS sequence"/>
</dbReference>
<comment type="caution">
    <text evidence="1">The sequence shown here is derived from an EMBL/GenBank/DDBJ whole genome shotgun (WGS) entry which is preliminary data.</text>
</comment>
<name>A0A9P5B1M7_9HYPO</name>
<reference evidence="1" key="1">
    <citation type="submission" date="2020-01" db="EMBL/GenBank/DDBJ databases">
        <title>Identification and distribution of gene clusters putatively required for synthesis of sphingolipid metabolism inhibitors in phylogenetically diverse species of the filamentous fungus Fusarium.</title>
        <authorList>
            <person name="Kim H.-S."/>
            <person name="Busman M."/>
            <person name="Brown D.W."/>
            <person name="Divon H."/>
            <person name="Uhlig S."/>
            <person name="Proctor R.H."/>
        </authorList>
    </citation>
    <scope>NUCLEOTIDE SEQUENCE</scope>
    <source>
        <strain evidence="1">NRRL 31653</strain>
    </source>
</reference>